<evidence type="ECO:0000259" key="1">
    <source>
        <dbReference type="Pfam" id="PF25540"/>
    </source>
</evidence>
<gene>
    <name evidence="3" type="ORF">ALECFALPRED_002129</name>
</gene>
<dbReference type="Pfam" id="PF25543">
    <property type="entry name" value="zf-CCCH_tandem"/>
    <property type="match status" value="1"/>
</dbReference>
<dbReference type="Pfam" id="PF25540">
    <property type="entry name" value="DUF7923"/>
    <property type="match status" value="1"/>
</dbReference>
<evidence type="ECO:0008006" key="5">
    <source>
        <dbReference type="Google" id="ProtNLM"/>
    </source>
</evidence>
<feature type="domain" description="Tandem CCCH zinc finger" evidence="2">
    <location>
        <begin position="287"/>
        <end position="334"/>
    </location>
</feature>
<evidence type="ECO:0000313" key="3">
    <source>
        <dbReference type="EMBL" id="CAF9922608.1"/>
    </source>
</evidence>
<dbReference type="InterPro" id="IPR057683">
    <property type="entry name" value="DUF7923"/>
</dbReference>
<dbReference type="InterPro" id="IPR057654">
    <property type="entry name" value="Znf-CCCH_tandem"/>
</dbReference>
<sequence>MSPQKIRFLTSAEKMSSLGKHSRDDERMEGDPNAFVSVLINGNCFQFLDKFVRYDYNGGKEATTALTHAIGEWLLRWDYEVMPLTVRISGNPEWLSDAYYDANTIPNRVNFGWFLQGFNSVESLVEFVPTEDEISMPAYRGRSLADTLKVNLSDPHCKLILYGGVVDDSVTKVLKDNKSATEKLMLFKNSRGAQTLTRLLPNLQQCSFQGIFRDIEHRPHVARPKPVIFRNALGQRIDPPIRPIESVISWLRHKKYCNYHYLRGECPDNRCTARHDGRLDGEQLNGLRYLARGLPCRQSNACRDPICYAGHHCAVPTCHQTNCKFYGDMHLTDLRIVSEEG</sequence>
<proteinExistence type="predicted"/>
<name>A0A8H3FDV0_9LECA</name>
<feature type="domain" description="DUF7923" evidence="1">
    <location>
        <begin position="32"/>
        <end position="212"/>
    </location>
</feature>
<evidence type="ECO:0000313" key="4">
    <source>
        <dbReference type="Proteomes" id="UP000664203"/>
    </source>
</evidence>
<dbReference type="OrthoDB" id="2270193at2759"/>
<keyword evidence="4" id="KW-1185">Reference proteome</keyword>
<dbReference type="Proteomes" id="UP000664203">
    <property type="component" value="Unassembled WGS sequence"/>
</dbReference>
<dbReference type="PANTHER" id="PTHR37543">
    <property type="entry name" value="CCCH ZINC FINGER DNA BINDING PROTEIN (AFU_ORTHOLOGUE AFUA_5G12760)"/>
    <property type="match status" value="1"/>
</dbReference>
<comment type="caution">
    <text evidence="3">The sequence shown here is derived from an EMBL/GenBank/DDBJ whole genome shotgun (WGS) entry which is preliminary data.</text>
</comment>
<reference evidence="3" key="1">
    <citation type="submission" date="2021-03" db="EMBL/GenBank/DDBJ databases">
        <authorList>
            <person name="Tagirdzhanova G."/>
        </authorList>
    </citation>
    <scope>NUCLEOTIDE SEQUENCE</scope>
</reference>
<organism evidence="3 4">
    <name type="scientific">Alectoria fallacina</name>
    <dbReference type="NCBI Taxonomy" id="1903189"/>
    <lineage>
        <taxon>Eukaryota</taxon>
        <taxon>Fungi</taxon>
        <taxon>Dikarya</taxon>
        <taxon>Ascomycota</taxon>
        <taxon>Pezizomycotina</taxon>
        <taxon>Lecanoromycetes</taxon>
        <taxon>OSLEUM clade</taxon>
        <taxon>Lecanoromycetidae</taxon>
        <taxon>Lecanorales</taxon>
        <taxon>Lecanorineae</taxon>
        <taxon>Parmeliaceae</taxon>
        <taxon>Alectoria</taxon>
    </lineage>
</organism>
<dbReference type="PANTHER" id="PTHR37543:SF1">
    <property type="entry name" value="CCCH ZINC FINGER DNA BINDING PROTEIN (AFU_ORTHOLOGUE AFUA_5G12760)"/>
    <property type="match status" value="1"/>
</dbReference>
<dbReference type="AlphaFoldDB" id="A0A8H3FDV0"/>
<evidence type="ECO:0000259" key="2">
    <source>
        <dbReference type="Pfam" id="PF25543"/>
    </source>
</evidence>
<accession>A0A8H3FDV0</accession>
<protein>
    <recommendedName>
        <fullName evidence="5">C3H1-type domain-containing protein</fullName>
    </recommendedName>
</protein>
<dbReference type="EMBL" id="CAJPDR010000157">
    <property type="protein sequence ID" value="CAF9922608.1"/>
    <property type="molecule type" value="Genomic_DNA"/>
</dbReference>